<sequence>MLRGEKIVFTGKLDTFSRKQAQALVTALGGKPQAAVTKDTTILVVGKAITNLFQEDPRSLKMQKVEALQQEGHAVCVLSEQAFLEKALLHLNQVVGIMSGSRR</sequence>
<dbReference type="EMBL" id="FNYT01000044">
    <property type="protein sequence ID" value="SEJ94593.1"/>
    <property type="molecule type" value="Genomic_DNA"/>
</dbReference>
<protein>
    <submittedName>
        <fullName evidence="3">BRCA1 C Terminus (BRCT) domain-containing protein</fullName>
    </submittedName>
</protein>
<dbReference type="STRING" id="640938.TR210_2706"/>
<dbReference type="Proteomes" id="UP000199280">
    <property type="component" value="Unassembled WGS sequence"/>
</dbReference>
<reference evidence="3 5" key="2">
    <citation type="submission" date="2016-10" db="EMBL/GenBank/DDBJ databases">
        <authorList>
            <person name="Varghese N."/>
            <person name="Submissions S."/>
        </authorList>
    </citation>
    <scope>NUCLEOTIDE SEQUENCE [LARGE SCALE GENOMIC DNA]</scope>
    <source>
        <strain evidence="3 5">DSM 22150</strain>
    </source>
</reference>
<dbReference type="Proteomes" id="UP000076878">
    <property type="component" value="Unassembled WGS sequence"/>
</dbReference>
<dbReference type="PROSITE" id="PS50172">
    <property type="entry name" value="BRCT"/>
    <property type="match status" value="1"/>
</dbReference>
<organism evidence="2 4">
    <name type="scientific">Trichococcus ilyis</name>
    <dbReference type="NCBI Taxonomy" id="640938"/>
    <lineage>
        <taxon>Bacteria</taxon>
        <taxon>Bacillati</taxon>
        <taxon>Bacillota</taxon>
        <taxon>Bacilli</taxon>
        <taxon>Lactobacillales</taxon>
        <taxon>Carnobacteriaceae</taxon>
        <taxon>Trichococcus</taxon>
    </lineage>
</organism>
<evidence type="ECO:0000259" key="1">
    <source>
        <dbReference type="PROSITE" id="PS50172"/>
    </source>
</evidence>
<dbReference type="EMBL" id="FJNB01000028">
    <property type="protein sequence ID" value="CZR09344.1"/>
    <property type="molecule type" value="Genomic_DNA"/>
</dbReference>
<dbReference type="RefSeq" id="WP_068624649.1">
    <property type="nucleotide sequence ID" value="NZ_FJNB01000028.1"/>
</dbReference>
<keyword evidence="5" id="KW-1185">Reference proteome</keyword>
<accession>A0A143Z7B8</accession>
<dbReference type="InterPro" id="IPR036420">
    <property type="entry name" value="BRCT_dom_sf"/>
</dbReference>
<proteinExistence type="predicted"/>
<feature type="domain" description="BRCT" evidence="1">
    <location>
        <begin position="1"/>
        <end position="85"/>
    </location>
</feature>
<evidence type="ECO:0000313" key="4">
    <source>
        <dbReference type="Proteomes" id="UP000076878"/>
    </source>
</evidence>
<dbReference type="InterPro" id="IPR001357">
    <property type="entry name" value="BRCT_dom"/>
</dbReference>
<name>A0A143Z7B8_9LACT</name>
<evidence type="ECO:0000313" key="5">
    <source>
        <dbReference type="Proteomes" id="UP000199280"/>
    </source>
</evidence>
<evidence type="ECO:0000313" key="3">
    <source>
        <dbReference type="EMBL" id="SEJ94593.1"/>
    </source>
</evidence>
<dbReference type="AlphaFoldDB" id="A0A143Z7B8"/>
<dbReference type="Pfam" id="PF00533">
    <property type="entry name" value="BRCT"/>
    <property type="match status" value="1"/>
</dbReference>
<evidence type="ECO:0000313" key="2">
    <source>
        <dbReference type="EMBL" id="CZR09344.1"/>
    </source>
</evidence>
<dbReference type="SUPFAM" id="SSF52113">
    <property type="entry name" value="BRCT domain"/>
    <property type="match status" value="1"/>
</dbReference>
<gene>
    <name evidence="3" type="ORF">SAMN05216375_1444</name>
    <name evidence="2" type="ORF">TR210_2706</name>
</gene>
<dbReference type="CDD" id="cd17748">
    <property type="entry name" value="BRCT_DNA_ligase_like"/>
    <property type="match status" value="1"/>
</dbReference>
<reference evidence="2 4" key="1">
    <citation type="submission" date="2016-02" db="EMBL/GenBank/DDBJ databases">
        <authorList>
            <person name="Wen L."/>
            <person name="He K."/>
            <person name="Yang H."/>
        </authorList>
    </citation>
    <scope>NUCLEOTIDE SEQUENCE [LARGE SCALE GENOMIC DNA]</scope>
    <source>
        <strain evidence="2">Trichococcus_R210</strain>
    </source>
</reference>
<dbReference type="Gene3D" id="3.40.50.10190">
    <property type="entry name" value="BRCT domain"/>
    <property type="match status" value="1"/>
</dbReference>
<dbReference type="OrthoDB" id="2167617at2"/>